<feature type="region of interest" description="Disordered" evidence="1">
    <location>
        <begin position="166"/>
        <end position="200"/>
    </location>
</feature>
<dbReference type="PANTHER" id="PTHR35910">
    <property type="entry name" value="2EXR DOMAIN-CONTAINING PROTEIN"/>
    <property type="match status" value="1"/>
</dbReference>
<proteinExistence type="predicted"/>
<evidence type="ECO:0000313" key="4">
    <source>
        <dbReference type="Proteomes" id="UP000184330"/>
    </source>
</evidence>
<feature type="compositionally biased region" description="Acidic residues" evidence="1">
    <location>
        <begin position="57"/>
        <end position="84"/>
    </location>
</feature>
<reference evidence="3 4" key="1">
    <citation type="submission" date="2016-03" db="EMBL/GenBank/DDBJ databases">
        <authorList>
            <person name="Ploux O."/>
        </authorList>
    </citation>
    <scope>NUCLEOTIDE SEQUENCE [LARGE SCALE GENOMIC DNA]</scope>
    <source>
        <strain evidence="3 4">UAMH 11012</strain>
    </source>
</reference>
<evidence type="ECO:0000313" key="3">
    <source>
        <dbReference type="EMBL" id="CZR66006.1"/>
    </source>
</evidence>
<keyword evidence="4" id="KW-1185">Reference proteome</keyword>
<dbReference type="Proteomes" id="UP000184330">
    <property type="component" value="Unassembled WGS sequence"/>
</dbReference>
<dbReference type="PANTHER" id="PTHR35910:SF6">
    <property type="entry name" value="2EXR DOMAIN-CONTAINING PROTEIN"/>
    <property type="match status" value="1"/>
</dbReference>
<evidence type="ECO:0000259" key="2">
    <source>
        <dbReference type="Pfam" id="PF20150"/>
    </source>
</evidence>
<sequence>MRHAKFRFEPFELLRKEGTMTKPKAPLLFTRLREEFKKIFAIWKYEDERDMLGEAHDDESEFEAELEDEEGEIEVDEDEEDENDASGVEDGASNVVDFDVELPPRPNIKLMRFLLLATAGIETMLGFSVDDLPRGDGGTSAVSQIFHTAEILTILSLAHSQLNTDTSVAMPSSSHTDESTQPSSNSLHPKKLPSTSSSETPKSLITFHCTFLITPQAIISTTINEYKPSSSTMAHPATAASQTLHEQGVACVSLEPLPLEAFTLFPKLPVELRYLIWKRACFHRRDLHIGLHTQTVNTRQPLVPPAAGLNIYTCCFSRTPVPSVLHVNHESRAEGLKWYDLDCGIHKKTNRVIFGVHQSVWVRIRQRLLMRWPEMVLPMPPPQSLTPTQSRPFPTFPAPAPLRWNHGGEAMPDTGGDYSLILKLRHLWHNDLKSYKNIPHVPWVVTSKASAAFKP</sequence>
<dbReference type="EMBL" id="FJOG01000034">
    <property type="protein sequence ID" value="CZR66006.1"/>
    <property type="molecule type" value="Genomic_DNA"/>
</dbReference>
<accession>A0A1L7XM23</accession>
<dbReference type="Pfam" id="PF20150">
    <property type="entry name" value="2EXR"/>
    <property type="match status" value="1"/>
</dbReference>
<dbReference type="InterPro" id="IPR045518">
    <property type="entry name" value="2EXR"/>
</dbReference>
<organism evidence="3 4">
    <name type="scientific">Phialocephala subalpina</name>
    <dbReference type="NCBI Taxonomy" id="576137"/>
    <lineage>
        <taxon>Eukaryota</taxon>
        <taxon>Fungi</taxon>
        <taxon>Dikarya</taxon>
        <taxon>Ascomycota</taxon>
        <taxon>Pezizomycotina</taxon>
        <taxon>Leotiomycetes</taxon>
        <taxon>Helotiales</taxon>
        <taxon>Mollisiaceae</taxon>
        <taxon>Phialocephala</taxon>
        <taxon>Phialocephala fortinii species complex</taxon>
    </lineage>
</organism>
<feature type="domain" description="2EXR" evidence="2">
    <location>
        <begin position="262"/>
        <end position="352"/>
    </location>
</feature>
<name>A0A1L7XM23_9HELO</name>
<dbReference type="OrthoDB" id="3473305at2759"/>
<dbReference type="AlphaFoldDB" id="A0A1L7XM23"/>
<protein>
    <recommendedName>
        <fullName evidence="2">2EXR domain-containing protein</fullName>
    </recommendedName>
</protein>
<gene>
    <name evidence="3" type="ORF">PAC_15906</name>
</gene>
<feature type="region of interest" description="Disordered" evidence="1">
    <location>
        <begin position="57"/>
        <end position="90"/>
    </location>
</feature>
<evidence type="ECO:0000256" key="1">
    <source>
        <dbReference type="SAM" id="MobiDB-lite"/>
    </source>
</evidence>